<name>A0A7R9D393_TIMPO</name>
<protein>
    <submittedName>
        <fullName evidence="2">Uncharacterized protein</fullName>
    </submittedName>
</protein>
<sequence length="422" mass="48254">MKLIRRKGKRSGYNYSSHLDTGRTSFKPAASSLHGDSERMRKDEFIESVPVFAWRESGNTFRKHRPQNTRPESNPVIGSSVYYKSDTSYHAANEAEERVGGHLRNTPHPSRPLPDYFVRLKVDNIFKRRYFSNRPDGELGVRITAGIFKLRYPNHRDSKTHTLLGWIITKDGMNDKQRENPFPKRRSLTPTDWDPVHEDIRVRIQIGDAQQILSAIRRCSLLFTAEMFHEAADYTQSHLPHENNTPWYFVLNRNHTHICVEGEWFNNFRKTTLSTPDRYSNPDIPVVSSLVQHESDALDHAVTNASSSWKGLKTGVSLAKVIAVHDQMWLRLHNNTTNTNTSHTVRSKEHCTVPQVAHTPDNSLNTPAIPLFYRSRDMPTISLPTRFLSLRLKRTHILCNRGVQSLILSTASINMVGGSSIA</sequence>
<accession>A0A7R9D393</accession>
<evidence type="ECO:0000313" key="2">
    <source>
        <dbReference type="EMBL" id="CAD7406414.1"/>
    </source>
</evidence>
<feature type="compositionally biased region" description="Polar residues" evidence="1">
    <location>
        <begin position="13"/>
        <end position="24"/>
    </location>
</feature>
<feature type="compositionally biased region" description="Basic residues" evidence="1">
    <location>
        <begin position="1"/>
        <end position="10"/>
    </location>
</feature>
<reference evidence="2" key="1">
    <citation type="submission" date="2020-11" db="EMBL/GenBank/DDBJ databases">
        <authorList>
            <person name="Tran Van P."/>
        </authorList>
    </citation>
    <scope>NUCLEOTIDE SEQUENCE</scope>
</reference>
<evidence type="ECO:0000256" key="1">
    <source>
        <dbReference type="SAM" id="MobiDB-lite"/>
    </source>
</evidence>
<dbReference type="AlphaFoldDB" id="A0A7R9D393"/>
<dbReference type="EMBL" id="OD002875">
    <property type="protein sequence ID" value="CAD7406414.1"/>
    <property type="molecule type" value="Genomic_DNA"/>
</dbReference>
<proteinExistence type="predicted"/>
<feature type="region of interest" description="Disordered" evidence="1">
    <location>
        <begin position="1"/>
        <end position="38"/>
    </location>
</feature>
<gene>
    <name evidence="2" type="ORF">TPSB3V08_LOCUS5399</name>
</gene>
<organism evidence="2">
    <name type="scientific">Timema poppense</name>
    <name type="common">Walking stick</name>
    <dbReference type="NCBI Taxonomy" id="170557"/>
    <lineage>
        <taxon>Eukaryota</taxon>
        <taxon>Metazoa</taxon>
        <taxon>Ecdysozoa</taxon>
        <taxon>Arthropoda</taxon>
        <taxon>Hexapoda</taxon>
        <taxon>Insecta</taxon>
        <taxon>Pterygota</taxon>
        <taxon>Neoptera</taxon>
        <taxon>Polyneoptera</taxon>
        <taxon>Phasmatodea</taxon>
        <taxon>Timematodea</taxon>
        <taxon>Timematoidea</taxon>
        <taxon>Timematidae</taxon>
        <taxon>Timema</taxon>
    </lineage>
</organism>